<dbReference type="EMBL" id="CAJVCH010056299">
    <property type="protein sequence ID" value="CAG7718833.1"/>
    <property type="molecule type" value="Genomic_DNA"/>
</dbReference>
<evidence type="ECO:0000313" key="2">
    <source>
        <dbReference type="Proteomes" id="UP000708208"/>
    </source>
</evidence>
<dbReference type="AlphaFoldDB" id="A0A8J2NRK0"/>
<evidence type="ECO:0000313" key="1">
    <source>
        <dbReference type="EMBL" id="CAG7718833.1"/>
    </source>
</evidence>
<protein>
    <submittedName>
        <fullName evidence="1">Uncharacterized protein</fullName>
    </submittedName>
</protein>
<comment type="caution">
    <text evidence="1">The sequence shown here is derived from an EMBL/GenBank/DDBJ whole genome shotgun (WGS) entry which is preliminary data.</text>
</comment>
<name>A0A8J2NRK0_9HEXA</name>
<proteinExistence type="predicted"/>
<sequence length="355" mass="39907">TMAIAAMYTNLEAVMADTTAIAAPDSGFTSAAQEAAQQLHELLENKANVFFIHDYMDFLSIFKSASLSFQQGHGLLVDRHDVIEKIVDKMQIIAHTPGLHVTKFLFSCTCFGNAVITPEDFFSCEYPLCKGQGYRNTNQKDKINYANLRTNIYASLVKGIRSYFNIELLQSFDLFNPSKFESSFCRDDPEFDTKWNILCSFSYSDQENEGNALSTCVQAKVDWKAVTNAIKVTQSLVDDFHSPAYSFWPLALTHPNVPWTAKARDSYQSTGHTFWFYCERSFSHLNNVKAKSRSRLNTASVDTLLRIKINGPKDVRDLDAQKYASVFIAKHSRVDDITVGGRHSGSSLKSKSESV</sequence>
<organism evidence="1 2">
    <name type="scientific">Allacma fusca</name>
    <dbReference type="NCBI Taxonomy" id="39272"/>
    <lineage>
        <taxon>Eukaryota</taxon>
        <taxon>Metazoa</taxon>
        <taxon>Ecdysozoa</taxon>
        <taxon>Arthropoda</taxon>
        <taxon>Hexapoda</taxon>
        <taxon>Collembola</taxon>
        <taxon>Symphypleona</taxon>
        <taxon>Sminthuridae</taxon>
        <taxon>Allacma</taxon>
    </lineage>
</organism>
<dbReference type="PANTHER" id="PTHR46880:SF5">
    <property type="entry name" value="DUF4371 DOMAIN-CONTAINING PROTEIN"/>
    <property type="match status" value="1"/>
</dbReference>
<dbReference type="PANTHER" id="PTHR46880">
    <property type="entry name" value="RAS-ASSOCIATING DOMAIN-CONTAINING PROTEIN"/>
    <property type="match status" value="1"/>
</dbReference>
<accession>A0A8J2NRK0</accession>
<gene>
    <name evidence="1" type="ORF">AFUS01_LOCUS8201</name>
</gene>
<dbReference type="Proteomes" id="UP000708208">
    <property type="component" value="Unassembled WGS sequence"/>
</dbReference>
<reference evidence="1" key="1">
    <citation type="submission" date="2021-06" db="EMBL/GenBank/DDBJ databases">
        <authorList>
            <person name="Hodson N. C."/>
            <person name="Mongue J. A."/>
            <person name="Jaron S. K."/>
        </authorList>
    </citation>
    <scope>NUCLEOTIDE SEQUENCE</scope>
</reference>
<feature type="non-terminal residue" evidence="1">
    <location>
        <position position="1"/>
    </location>
</feature>
<keyword evidence="2" id="KW-1185">Reference proteome</keyword>